<keyword evidence="3" id="KW-1185">Reference proteome</keyword>
<dbReference type="Gene3D" id="3.30.70.270">
    <property type="match status" value="1"/>
</dbReference>
<dbReference type="PROSITE" id="PS50887">
    <property type="entry name" value="GGDEF"/>
    <property type="match status" value="1"/>
</dbReference>
<name>A0A1U7HIN1_9CYAN</name>
<evidence type="ECO:0000259" key="1">
    <source>
        <dbReference type="PROSITE" id="PS50887"/>
    </source>
</evidence>
<dbReference type="AlphaFoldDB" id="A0A1U7HIN1"/>
<dbReference type="InterPro" id="IPR029787">
    <property type="entry name" value="Nucleotide_cyclase"/>
</dbReference>
<dbReference type="InterPro" id="IPR000160">
    <property type="entry name" value="GGDEF_dom"/>
</dbReference>
<comment type="caution">
    <text evidence="2">The sequence shown here is derived from an EMBL/GenBank/DDBJ whole genome shotgun (WGS) entry which is preliminary data.</text>
</comment>
<sequence length="123" mass="13936">MKREGRVGTNLPTLSFSPLQGIGSRHFENVVSRSRCLVSQCILSQNIDSGWCAKSFNSIETENERSLPILCLCLDRLTKIKATLGYRVGNLLLKTTADRLRCCIGERDKIAYLSYNRFVIVFF</sequence>
<reference evidence="2 3" key="1">
    <citation type="submission" date="2016-11" db="EMBL/GenBank/DDBJ databases">
        <title>Draft Genome Sequences of Nine Cyanobacterial Strains from Diverse Habitats.</title>
        <authorList>
            <person name="Zhu T."/>
            <person name="Hou S."/>
            <person name="Lu X."/>
            <person name="Hess W.R."/>
        </authorList>
    </citation>
    <scope>NUCLEOTIDE SEQUENCE [LARGE SCALE GENOMIC DNA]</scope>
    <source>
        <strain evidence="2 3">NIES-593</strain>
    </source>
</reference>
<dbReference type="EMBL" id="MRCB01000009">
    <property type="protein sequence ID" value="OKH23446.1"/>
    <property type="molecule type" value="Genomic_DNA"/>
</dbReference>
<evidence type="ECO:0000313" key="3">
    <source>
        <dbReference type="Proteomes" id="UP000186868"/>
    </source>
</evidence>
<protein>
    <recommendedName>
        <fullName evidence="1">GGDEF domain-containing protein</fullName>
    </recommendedName>
</protein>
<dbReference type="STRING" id="1921803.NIES593_09445"/>
<proteinExistence type="predicted"/>
<feature type="domain" description="GGDEF" evidence="1">
    <location>
        <begin position="65"/>
        <end position="123"/>
    </location>
</feature>
<dbReference type="Pfam" id="PF00990">
    <property type="entry name" value="GGDEF"/>
    <property type="match status" value="1"/>
</dbReference>
<dbReference type="Proteomes" id="UP000186868">
    <property type="component" value="Unassembled WGS sequence"/>
</dbReference>
<dbReference type="RefSeq" id="WP_073599346.1">
    <property type="nucleotide sequence ID" value="NZ_MRCB01000009.1"/>
</dbReference>
<accession>A0A1U7HIN1</accession>
<organism evidence="2 3">
    <name type="scientific">Hydrococcus rivularis NIES-593</name>
    <dbReference type="NCBI Taxonomy" id="1921803"/>
    <lineage>
        <taxon>Bacteria</taxon>
        <taxon>Bacillati</taxon>
        <taxon>Cyanobacteriota</taxon>
        <taxon>Cyanophyceae</taxon>
        <taxon>Pleurocapsales</taxon>
        <taxon>Hydrococcaceae</taxon>
        <taxon>Hydrococcus</taxon>
    </lineage>
</organism>
<dbReference type="SUPFAM" id="SSF55073">
    <property type="entry name" value="Nucleotide cyclase"/>
    <property type="match status" value="1"/>
</dbReference>
<dbReference type="InterPro" id="IPR043128">
    <property type="entry name" value="Rev_trsase/Diguanyl_cyclase"/>
</dbReference>
<gene>
    <name evidence="2" type="ORF">NIES593_09445</name>
</gene>
<evidence type="ECO:0000313" key="2">
    <source>
        <dbReference type="EMBL" id="OKH23446.1"/>
    </source>
</evidence>